<feature type="transmembrane region" description="Helical" evidence="9">
    <location>
        <begin position="25"/>
        <end position="46"/>
    </location>
</feature>
<dbReference type="GO" id="GO:0005886">
    <property type="term" value="C:plasma membrane"/>
    <property type="evidence" value="ECO:0007669"/>
    <property type="project" value="TreeGrafter"/>
</dbReference>
<keyword evidence="6 9" id="KW-0472">Membrane</keyword>
<feature type="non-terminal residue" evidence="11">
    <location>
        <position position="128"/>
    </location>
</feature>
<evidence type="ECO:0000256" key="3">
    <source>
        <dbReference type="ARBA" id="ARBA00022692"/>
    </source>
</evidence>
<keyword evidence="3 9" id="KW-0812">Transmembrane</keyword>
<dbReference type="InterPro" id="IPR000276">
    <property type="entry name" value="GPCR_Rhodpsn"/>
</dbReference>
<dbReference type="EMBL" id="CAXKWB010019110">
    <property type="protein sequence ID" value="CAL4121668.1"/>
    <property type="molecule type" value="Genomic_DNA"/>
</dbReference>
<keyword evidence="8" id="KW-0807">Transducer</keyword>
<gene>
    <name evidence="11" type="ORF">MNOR_LOCUS22550</name>
</gene>
<evidence type="ECO:0000256" key="4">
    <source>
        <dbReference type="ARBA" id="ARBA00022989"/>
    </source>
</evidence>
<comment type="caution">
    <text evidence="11">The sequence shown here is derived from an EMBL/GenBank/DDBJ whole genome shotgun (WGS) entry which is preliminary data.</text>
</comment>
<keyword evidence="4 9" id="KW-1133">Transmembrane helix</keyword>
<evidence type="ECO:0000256" key="5">
    <source>
        <dbReference type="ARBA" id="ARBA00023040"/>
    </source>
</evidence>
<keyword evidence="5" id="KW-0297">G-protein coupled receptor</keyword>
<dbReference type="Proteomes" id="UP001497623">
    <property type="component" value="Unassembled WGS sequence"/>
</dbReference>
<evidence type="ECO:0000256" key="2">
    <source>
        <dbReference type="ARBA" id="ARBA00010663"/>
    </source>
</evidence>
<comment type="similarity">
    <text evidence="2">Belongs to the G-protein coupled receptor 1 family.</text>
</comment>
<feature type="transmembrane region" description="Helical" evidence="9">
    <location>
        <begin position="70"/>
        <end position="94"/>
    </location>
</feature>
<sequence>MERFIAVQYPLQRPTVCTVHRAKSIILSLTVISAIWHSYVFITAGLSTEDPSSDILSCNLKREYKDLMTIINWFDTSLTLVLPFICIVVMNTLIARQLFKFSRRCRQRDGDTWHMREIERSLPNGCNK</sequence>
<dbReference type="PANTHER" id="PTHR24243:SF230">
    <property type="entry name" value="G-PROTEIN COUPLED RECEPTORS FAMILY 1 PROFILE DOMAIN-CONTAINING PROTEIN"/>
    <property type="match status" value="1"/>
</dbReference>
<dbReference type="InterPro" id="IPR017452">
    <property type="entry name" value="GPCR_Rhodpsn_7TM"/>
</dbReference>
<evidence type="ECO:0000313" key="12">
    <source>
        <dbReference type="Proteomes" id="UP001497623"/>
    </source>
</evidence>
<evidence type="ECO:0000256" key="9">
    <source>
        <dbReference type="SAM" id="Phobius"/>
    </source>
</evidence>
<keyword evidence="7" id="KW-0675">Receptor</keyword>
<evidence type="ECO:0000259" key="10">
    <source>
        <dbReference type="PROSITE" id="PS50262"/>
    </source>
</evidence>
<accession>A0AAV2R9N9</accession>
<protein>
    <recommendedName>
        <fullName evidence="10">G-protein coupled receptors family 1 profile domain-containing protein</fullName>
    </recommendedName>
</protein>
<evidence type="ECO:0000256" key="6">
    <source>
        <dbReference type="ARBA" id="ARBA00023136"/>
    </source>
</evidence>
<dbReference type="Gene3D" id="1.20.1070.10">
    <property type="entry name" value="Rhodopsin 7-helix transmembrane proteins"/>
    <property type="match status" value="1"/>
</dbReference>
<dbReference type="PROSITE" id="PS50262">
    <property type="entry name" value="G_PROTEIN_RECEP_F1_2"/>
    <property type="match status" value="1"/>
</dbReference>
<evidence type="ECO:0000256" key="7">
    <source>
        <dbReference type="ARBA" id="ARBA00023170"/>
    </source>
</evidence>
<dbReference type="AlphaFoldDB" id="A0AAV2R9N9"/>
<name>A0AAV2R9N9_MEGNR</name>
<evidence type="ECO:0000256" key="1">
    <source>
        <dbReference type="ARBA" id="ARBA00004141"/>
    </source>
</evidence>
<proteinExistence type="inferred from homology"/>
<evidence type="ECO:0000256" key="8">
    <source>
        <dbReference type="ARBA" id="ARBA00023224"/>
    </source>
</evidence>
<evidence type="ECO:0000313" key="11">
    <source>
        <dbReference type="EMBL" id="CAL4121668.1"/>
    </source>
</evidence>
<dbReference type="Pfam" id="PF00001">
    <property type="entry name" value="7tm_1"/>
    <property type="match status" value="1"/>
</dbReference>
<comment type="subcellular location">
    <subcellularLocation>
        <location evidence="1">Membrane</location>
        <topology evidence="1">Multi-pass membrane protein</topology>
    </subcellularLocation>
</comment>
<keyword evidence="12" id="KW-1185">Reference proteome</keyword>
<dbReference type="GO" id="GO:0004930">
    <property type="term" value="F:G protein-coupled receptor activity"/>
    <property type="evidence" value="ECO:0007669"/>
    <property type="project" value="UniProtKB-KW"/>
</dbReference>
<organism evidence="11 12">
    <name type="scientific">Meganyctiphanes norvegica</name>
    <name type="common">Northern krill</name>
    <name type="synonym">Thysanopoda norvegica</name>
    <dbReference type="NCBI Taxonomy" id="48144"/>
    <lineage>
        <taxon>Eukaryota</taxon>
        <taxon>Metazoa</taxon>
        <taxon>Ecdysozoa</taxon>
        <taxon>Arthropoda</taxon>
        <taxon>Crustacea</taxon>
        <taxon>Multicrustacea</taxon>
        <taxon>Malacostraca</taxon>
        <taxon>Eumalacostraca</taxon>
        <taxon>Eucarida</taxon>
        <taxon>Euphausiacea</taxon>
        <taxon>Euphausiidae</taxon>
        <taxon>Meganyctiphanes</taxon>
    </lineage>
</organism>
<reference evidence="11 12" key="1">
    <citation type="submission" date="2024-05" db="EMBL/GenBank/DDBJ databases">
        <authorList>
            <person name="Wallberg A."/>
        </authorList>
    </citation>
    <scope>NUCLEOTIDE SEQUENCE [LARGE SCALE GENOMIC DNA]</scope>
</reference>
<dbReference type="SUPFAM" id="SSF81321">
    <property type="entry name" value="Family A G protein-coupled receptor-like"/>
    <property type="match status" value="1"/>
</dbReference>
<feature type="domain" description="G-protein coupled receptors family 1 profile" evidence="10">
    <location>
        <begin position="1"/>
        <end position="128"/>
    </location>
</feature>
<dbReference type="PANTHER" id="PTHR24243">
    <property type="entry name" value="G-PROTEIN COUPLED RECEPTOR"/>
    <property type="match status" value="1"/>
</dbReference>